<name>A0ABX0UDS9_9BACT</name>
<dbReference type="RefSeq" id="WP_167266577.1">
    <property type="nucleotide sequence ID" value="NZ_JAASQJ010000001.1"/>
</dbReference>
<reference evidence="1 2" key="1">
    <citation type="submission" date="2020-03" db="EMBL/GenBank/DDBJ databases">
        <title>Genomic Encyclopedia of Type Strains, Phase IV (KMG-IV): sequencing the most valuable type-strain genomes for metagenomic binning, comparative biology and taxonomic classification.</title>
        <authorList>
            <person name="Goeker M."/>
        </authorList>
    </citation>
    <scope>NUCLEOTIDE SEQUENCE [LARGE SCALE GENOMIC DNA]</scope>
    <source>
        <strain evidence="1 2">DSM 102865</strain>
    </source>
</reference>
<protein>
    <submittedName>
        <fullName evidence="1">Uncharacterized protein</fullName>
    </submittedName>
</protein>
<evidence type="ECO:0000313" key="1">
    <source>
        <dbReference type="EMBL" id="NIJ51146.1"/>
    </source>
</evidence>
<gene>
    <name evidence="1" type="ORF">FHS68_000302</name>
</gene>
<dbReference type="InterPro" id="IPR025562">
    <property type="entry name" value="Tae4"/>
</dbReference>
<sequence>MVLFSDYSALQANHPTFKHIRSVLEDGQIRDEAKANKWNTCCIQMSIAMNKSQMPIENYDYFDPWLTPDKDPAKSNRVRALPDNKGNNYIYSVLDMKVYLNKKYFQAENYQRPYKKNIMGRKGIIAFGVSHMDLWDGKEFHQEQIFGGWSAWDASDGAGGIFFWEVLSLNTLLEDALKS</sequence>
<dbReference type="Proteomes" id="UP001179181">
    <property type="component" value="Unassembled WGS sequence"/>
</dbReference>
<organism evidence="1 2">
    <name type="scientific">Dyadobacter arcticus</name>
    <dbReference type="NCBI Taxonomy" id="1078754"/>
    <lineage>
        <taxon>Bacteria</taxon>
        <taxon>Pseudomonadati</taxon>
        <taxon>Bacteroidota</taxon>
        <taxon>Cytophagia</taxon>
        <taxon>Cytophagales</taxon>
        <taxon>Spirosomataceae</taxon>
        <taxon>Dyadobacter</taxon>
    </lineage>
</organism>
<dbReference type="Gene3D" id="3.90.1720.70">
    <property type="match status" value="1"/>
</dbReference>
<accession>A0ABX0UDS9</accession>
<comment type="caution">
    <text evidence="1">The sequence shown here is derived from an EMBL/GenBank/DDBJ whole genome shotgun (WGS) entry which is preliminary data.</text>
</comment>
<proteinExistence type="predicted"/>
<dbReference type="EMBL" id="JAASQJ010000001">
    <property type="protein sequence ID" value="NIJ51146.1"/>
    <property type="molecule type" value="Genomic_DNA"/>
</dbReference>
<dbReference type="Pfam" id="PF14113">
    <property type="entry name" value="Tae4"/>
    <property type="match status" value="1"/>
</dbReference>
<keyword evidence="2" id="KW-1185">Reference proteome</keyword>
<evidence type="ECO:0000313" key="2">
    <source>
        <dbReference type="Proteomes" id="UP001179181"/>
    </source>
</evidence>